<comment type="caution">
    <text evidence="1">The sequence shown here is derived from an EMBL/GenBank/DDBJ whole genome shotgun (WGS) entry which is preliminary data.</text>
</comment>
<name>A0A0N8RDZ7_PSEA0</name>
<reference evidence="1 2" key="1">
    <citation type="submission" date="2015-09" db="EMBL/GenBank/DDBJ databases">
        <title>Genome announcement of multiple Pseudomonas syringae strains.</title>
        <authorList>
            <person name="Thakur S."/>
            <person name="Wang P.W."/>
            <person name="Gong Y."/>
            <person name="Weir B.S."/>
            <person name="Guttman D.S."/>
        </authorList>
    </citation>
    <scope>NUCLEOTIDE SEQUENCE [LARGE SCALE GENOMIC DNA]</scope>
    <source>
        <strain evidence="1 2">ICMP9150</strain>
    </source>
</reference>
<proteinExistence type="predicted"/>
<dbReference type="Proteomes" id="UP000050346">
    <property type="component" value="Unassembled WGS sequence"/>
</dbReference>
<organism evidence="1 2">
    <name type="scientific">Pseudomonas amygdali pv. dendropanacis</name>
    <dbReference type="NCBI Taxonomy" id="235272"/>
    <lineage>
        <taxon>Bacteria</taxon>
        <taxon>Pseudomonadati</taxon>
        <taxon>Pseudomonadota</taxon>
        <taxon>Gammaproteobacteria</taxon>
        <taxon>Pseudomonadales</taxon>
        <taxon>Pseudomonadaceae</taxon>
        <taxon>Pseudomonas</taxon>
        <taxon>Pseudomonas amygdali</taxon>
    </lineage>
</organism>
<protein>
    <submittedName>
        <fullName evidence="1">Uncharacterized protein</fullName>
    </submittedName>
</protein>
<dbReference type="PATRIC" id="fig|235272.12.peg.3029"/>
<dbReference type="EMBL" id="LJQG01000158">
    <property type="protein sequence ID" value="KPX18983.1"/>
    <property type="molecule type" value="Genomic_DNA"/>
</dbReference>
<sequence length="62" mass="7150">MAVHVTFSYHCFSRKYSAEKHPAGEPIIDSTSQRPRTFCPIRYRLPKQLPVLILGLIHRSAK</sequence>
<dbReference type="AlphaFoldDB" id="A0A0N8RDZ7"/>
<gene>
    <name evidence="1" type="ORF">ALO71_101214</name>
</gene>
<evidence type="ECO:0000313" key="2">
    <source>
        <dbReference type="Proteomes" id="UP000050346"/>
    </source>
</evidence>
<accession>A0A0N8RDZ7</accession>
<evidence type="ECO:0000313" key="1">
    <source>
        <dbReference type="EMBL" id="KPX18983.1"/>
    </source>
</evidence>